<dbReference type="EMBL" id="RCMK01000326">
    <property type="protein sequence ID" value="KAG2936478.1"/>
    <property type="molecule type" value="Genomic_DNA"/>
</dbReference>
<feature type="compositionally biased region" description="Basic and acidic residues" evidence="1">
    <location>
        <begin position="84"/>
        <end position="95"/>
    </location>
</feature>
<sequence>MMMQSRESAGMRRPRGLWTGEKKLAGKLDTRLPCVRIRDLNRCFRAAGVWPVLRMLSCDSFMRFVQFHDSRDEHRAQLRTGEQPQHHGEDVRLRQ</sequence>
<dbReference type="AlphaFoldDB" id="A0A8T1D3S5"/>
<name>A0A8T1D3S5_9STRA</name>
<evidence type="ECO:0000313" key="2">
    <source>
        <dbReference type="EMBL" id="KAG2936478.1"/>
    </source>
</evidence>
<feature type="region of interest" description="Disordered" evidence="1">
    <location>
        <begin position="73"/>
        <end position="95"/>
    </location>
</feature>
<organism evidence="2 3">
    <name type="scientific">Phytophthora cactorum</name>
    <dbReference type="NCBI Taxonomy" id="29920"/>
    <lineage>
        <taxon>Eukaryota</taxon>
        <taxon>Sar</taxon>
        <taxon>Stramenopiles</taxon>
        <taxon>Oomycota</taxon>
        <taxon>Peronosporomycetes</taxon>
        <taxon>Peronosporales</taxon>
        <taxon>Peronosporaceae</taxon>
        <taxon>Phytophthora</taxon>
    </lineage>
</organism>
<dbReference type="Proteomes" id="UP000736787">
    <property type="component" value="Unassembled WGS sequence"/>
</dbReference>
<proteinExistence type="predicted"/>
<comment type="caution">
    <text evidence="2">The sequence shown here is derived from an EMBL/GenBank/DDBJ whole genome shotgun (WGS) entry which is preliminary data.</text>
</comment>
<evidence type="ECO:0000256" key="1">
    <source>
        <dbReference type="SAM" id="MobiDB-lite"/>
    </source>
</evidence>
<gene>
    <name evidence="2" type="ORF">PC117_g12095</name>
</gene>
<evidence type="ECO:0000313" key="3">
    <source>
        <dbReference type="Proteomes" id="UP000736787"/>
    </source>
</evidence>
<reference evidence="2" key="1">
    <citation type="submission" date="2018-10" db="EMBL/GenBank/DDBJ databases">
        <title>Effector identification in a new, highly contiguous assembly of the strawberry crown rot pathogen Phytophthora cactorum.</title>
        <authorList>
            <person name="Armitage A.D."/>
            <person name="Nellist C.F."/>
            <person name="Bates H."/>
            <person name="Vickerstaff R.J."/>
            <person name="Harrison R.J."/>
        </authorList>
    </citation>
    <scope>NUCLEOTIDE SEQUENCE</scope>
    <source>
        <strain evidence="2">4040</strain>
    </source>
</reference>
<protein>
    <submittedName>
        <fullName evidence="2">Uncharacterized protein</fullName>
    </submittedName>
</protein>
<accession>A0A8T1D3S5</accession>